<reference evidence="2" key="1">
    <citation type="submission" date="2017-04" db="EMBL/GenBank/DDBJ databases">
        <authorList>
            <person name="Varghese N."/>
            <person name="Submissions S."/>
        </authorList>
    </citation>
    <scope>NUCLEOTIDE SEQUENCE [LARGE SCALE GENOMIC DNA]</scope>
    <source>
        <strain evidence="2">RKEM611</strain>
    </source>
</reference>
<keyword evidence="2" id="KW-1185">Reference proteome</keyword>
<dbReference type="OrthoDB" id="9778629at2"/>
<dbReference type="Pfam" id="PF04305">
    <property type="entry name" value="DUF455"/>
    <property type="match status" value="1"/>
</dbReference>
<dbReference type="EMBL" id="FWZT01000010">
    <property type="protein sequence ID" value="SMF32544.1"/>
    <property type="molecule type" value="Genomic_DNA"/>
</dbReference>
<dbReference type="CDD" id="cd00657">
    <property type="entry name" value="Ferritin_like"/>
    <property type="match status" value="1"/>
</dbReference>
<evidence type="ECO:0000313" key="1">
    <source>
        <dbReference type="EMBL" id="SMF32544.1"/>
    </source>
</evidence>
<proteinExistence type="predicted"/>
<protein>
    <submittedName>
        <fullName evidence="1">Uncharacterized conserved protein, contains ferritin-like DUF455 domain</fullName>
    </submittedName>
</protein>
<dbReference type="SUPFAM" id="SSF47240">
    <property type="entry name" value="Ferritin-like"/>
    <property type="match status" value="1"/>
</dbReference>
<dbReference type="Proteomes" id="UP000192907">
    <property type="component" value="Unassembled WGS sequence"/>
</dbReference>
<dbReference type="STRING" id="1513793.SAMN06296036_11035"/>
<dbReference type="AlphaFoldDB" id="A0A1Y6C213"/>
<dbReference type="InterPro" id="IPR009078">
    <property type="entry name" value="Ferritin-like_SF"/>
</dbReference>
<sequence>MEIREFAEAILFGTSLKDKLLRPEVLTDDQPWNSIDRPQFPGRPLILMPGLKTRRPFPKDHQLDQGENRAAILHFFANHELLAMELMALALLKFPDAPKAFRRGIAETIFEEQDHMILYQKRMESLGMELGEIAVNDFFWNSLKDMASPMDYVTGMSMTFEQANLDYSRHYIRLMNRIGDHETSTLLDKVYQDEIGHVKYGVTWFDRWRSHERSQWSSHRLAMFGRQPLTIARAKGIGFDRDGRLRAGFSGEYVDAMEVFENPKGRCPKLYWYNADCELENAHGKPGYSPSAGVKRLMADFELLPMFVASNGDALLCQNPPSLSYQRYLKDRIGKLVEFIPWQGSKAELRDLCAYRSFSALQPWGWTPRAKELEAAIEAKSFRFQKGPEFNMSIKSLFEKTHCPDLRHGLRQNPDWDSLMGPQVCDGKIAFDSQSVWNMIQGLHDSGLHGVVKSPFGFSGAGQCRIFLRESGSDSQRGWIAKQLSLHGKVIVEPWLDRVLDGSLIWNHSDSDVQATFFLTDDKGRYRGHKLGPLAQKIAPSLRPYVLGHDHTGQARLDQILKAGKKLQTYVREKGYKGPAGVDFFVFRWPHDGQLYCKILGEINGRMTMAHVATALEKNLRLQRPHLWLTITLSEVKQAGYDSVKTLANEIKEQVASEQDILFTNDPETALGAVSFLLGDQNVLRLLDKKFNLHLRGD</sequence>
<dbReference type="InterPro" id="IPR007402">
    <property type="entry name" value="DUF455"/>
</dbReference>
<dbReference type="PANTHER" id="PTHR42782">
    <property type="entry name" value="SI:CH73-314G15.3"/>
    <property type="match status" value="1"/>
</dbReference>
<dbReference type="RefSeq" id="WP_132320702.1">
    <property type="nucleotide sequence ID" value="NZ_FWZT01000010.1"/>
</dbReference>
<accession>A0A1Y6C213</accession>
<organism evidence="1 2">
    <name type="scientific">Pseudobacteriovorax antillogorgiicola</name>
    <dbReference type="NCBI Taxonomy" id="1513793"/>
    <lineage>
        <taxon>Bacteria</taxon>
        <taxon>Pseudomonadati</taxon>
        <taxon>Bdellovibrionota</taxon>
        <taxon>Oligoflexia</taxon>
        <taxon>Oligoflexales</taxon>
        <taxon>Pseudobacteriovoracaceae</taxon>
        <taxon>Pseudobacteriovorax</taxon>
    </lineage>
</organism>
<dbReference type="PANTHER" id="PTHR42782:SF2">
    <property type="entry name" value="3-OXOACYL-[ACYL-CARRIER-PROTEIN] SYNTHASE-LIKE PROTEIN"/>
    <property type="match status" value="1"/>
</dbReference>
<evidence type="ECO:0000313" key="2">
    <source>
        <dbReference type="Proteomes" id="UP000192907"/>
    </source>
</evidence>
<name>A0A1Y6C213_9BACT</name>
<gene>
    <name evidence="1" type="ORF">SAMN06296036_11035</name>
</gene>